<dbReference type="RefSeq" id="WP_062559599.1">
    <property type="nucleotide sequence ID" value="NZ_CP013341.1"/>
</dbReference>
<reference evidence="4" key="2">
    <citation type="submission" date="2016-10" db="EMBL/GenBank/DDBJ databases">
        <authorList>
            <person name="Varghese N."/>
            <person name="Submissions S."/>
        </authorList>
    </citation>
    <scope>NUCLEOTIDE SEQUENCE [LARGE SCALE GENOMIC DNA]</scope>
    <source>
        <strain evidence="4">Nm10</strain>
    </source>
</reference>
<dbReference type="InterPro" id="IPR027417">
    <property type="entry name" value="P-loop_NTPase"/>
</dbReference>
<gene>
    <name evidence="1" type="ORF">SAMN05216406_16410</name>
    <name evidence="2" type="ORF">SAMN05421510_11067</name>
</gene>
<dbReference type="EMBL" id="FNLN01000064">
    <property type="protein sequence ID" value="SDU35156.1"/>
    <property type="molecule type" value="Genomic_DNA"/>
</dbReference>
<reference evidence="1 3" key="1">
    <citation type="submission" date="2016-10" db="EMBL/GenBank/DDBJ databases">
        <authorList>
            <person name="de Groot N.N."/>
        </authorList>
    </citation>
    <scope>NUCLEOTIDE SEQUENCE [LARGE SCALE GENOMIC DNA]</scope>
    <source>
        <strain evidence="1">Nm10</strain>
        <strain evidence="2 3">Nm9</strain>
    </source>
</reference>
<keyword evidence="4" id="KW-1185">Reference proteome</keyword>
<evidence type="ECO:0000313" key="4">
    <source>
        <dbReference type="Proteomes" id="UP000182882"/>
    </source>
</evidence>
<name>A0A0S3ALC3_9PROT</name>
<dbReference type="KEGG" id="nur:ATY38_12530"/>
<evidence type="ECO:0000313" key="2">
    <source>
        <dbReference type="EMBL" id="SEQ61037.1"/>
    </source>
</evidence>
<protein>
    <submittedName>
        <fullName evidence="1">Uncharacterized protein</fullName>
    </submittedName>
</protein>
<organism evidence="1 4">
    <name type="scientific">Nitrosomonas ureae</name>
    <dbReference type="NCBI Taxonomy" id="44577"/>
    <lineage>
        <taxon>Bacteria</taxon>
        <taxon>Pseudomonadati</taxon>
        <taxon>Pseudomonadota</taxon>
        <taxon>Betaproteobacteria</taxon>
        <taxon>Nitrosomonadales</taxon>
        <taxon>Nitrosomonadaceae</taxon>
        <taxon>Nitrosomonas</taxon>
    </lineage>
</organism>
<sequence>MRPDEILRNSERPYFNTYINRHAIPSELSSANITPYTEQDLTTLVEQGNSILLIGNPTEGKTRTLLEVIRDLKSFVVICLRLDRSPSNNALELLKDKKVLWLLDDLNTYDSDTYDFNYADSNMKCNA</sequence>
<dbReference type="Proteomes" id="UP000181998">
    <property type="component" value="Unassembled WGS sequence"/>
</dbReference>
<dbReference type="Gene3D" id="3.40.50.300">
    <property type="entry name" value="P-loop containing nucleotide triphosphate hydrolases"/>
    <property type="match status" value="1"/>
</dbReference>
<dbReference type="Proteomes" id="UP000182882">
    <property type="component" value="Unassembled WGS sequence"/>
</dbReference>
<proteinExistence type="predicted"/>
<accession>A0A0S3ALC3</accession>
<dbReference type="AlphaFoldDB" id="A0A0S3ALC3"/>
<evidence type="ECO:0000313" key="1">
    <source>
        <dbReference type="EMBL" id="SDU35156.1"/>
    </source>
</evidence>
<dbReference type="EMBL" id="FOFX01000106">
    <property type="protein sequence ID" value="SEQ61037.1"/>
    <property type="molecule type" value="Genomic_DNA"/>
</dbReference>
<evidence type="ECO:0000313" key="3">
    <source>
        <dbReference type="Proteomes" id="UP000181998"/>
    </source>
</evidence>